<evidence type="ECO:0000256" key="2">
    <source>
        <dbReference type="ARBA" id="ARBA00022723"/>
    </source>
</evidence>
<dbReference type="PANTHER" id="PTHR12857:SF0">
    <property type="entry name" value="CXXC MOTIF CONTAINING ZINC BINDING PROTEIN"/>
    <property type="match status" value="1"/>
</dbReference>
<dbReference type="SUPFAM" id="SSF141678">
    <property type="entry name" value="MAL13P1.257-like"/>
    <property type="match status" value="1"/>
</dbReference>
<dbReference type="AlphaFoldDB" id="A0A420INM5"/>
<evidence type="ECO:0000256" key="1">
    <source>
        <dbReference type="ARBA" id="ARBA00007818"/>
    </source>
</evidence>
<dbReference type="PANTHER" id="PTHR12857">
    <property type="entry name" value="CXXC MOTIF CONTAINING ZINC BINDING PROTEIN"/>
    <property type="match status" value="1"/>
</dbReference>
<proteinExistence type="inferred from homology"/>
<evidence type="ECO:0000256" key="3">
    <source>
        <dbReference type="ARBA" id="ARBA00022833"/>
    </source>
</evidence>
<organism evidence="4 5">
    <name type="scientific">Golovinomyces cichoracearum</name>
    <dbReference type="NCBI Taxonomy" id="62708"/>
    <lineage>
        <taxon>Eukaryota</taxon>
        <taxon>Fungi</taxon>
        <taxon>Dikarya</taxon>
        <taxon>Ascomycota</taxon>
        <taxon>Pezizomycotina</taxon>
        <taxon>Leotiomycetes</taxon>
        <taxon>Erysiphales</taxon>
        <taxon>Erysiphaceae</taxon>
        <taxon>Golovinomyces</taxon>
    </lineage>
</organism>
<evidence type="ECO:0000313" key="4">
    <source>
        <dbReference type="EMBL" id="RKF76085.1"/>
    </source>
</evidence>
<dbReference type="OrthoDB" id="10248838at2759"/>
<dbReference type="InterPro" id="IPR008584">
    <property type="entry name" value="CXXC_Zn-binding_euk"/>
</dbReference>
<gene>
    <name evidence="4" type="ORF">GcC1_074003</name>
</gene>
<dbReference type="GO" id="GO:0008270">
    <property type="term" value="F:zinc ion binding"/>
    <property type="evidence" value="ECO:0007669"/>
    <property type="project" value="TreeGrafter"/>
</dbReference>
<keyword evidence="2" id="KW-0479">Metal-binding</keyword>
<keyword evidence="3" id="KW-0862">Zinc</keyword>
<accession>A0A420INM5</accession>
<name>A0A420INM5_9PEZI</name>
<evidence type="ECO:0000313" key="5">
    <source>
        <dbReference type="Proteomes" id="UP000285405"/>
    </source>
</evidence>
<dbReference type="Pfam" id="PF05907">
    <property type="entry name" value="CXXC_Zn-b_euk"/>
    <property type="match status" value="1"/>
</dbReference>
<protein>
    <submittedName>
        <fullName evidence="4">UPF0587 protein C2D10.03c</fullName>
    </submittedName>
</protein>
<comment type="similarity">
    <text evidence="1">Belongs to the UPF0587 family.</text>
</comment>
<comment type="caution">
    <text evidence="4">The sequence shown here is derived from an EMBL/GenBank/DDBJ whole genome shotgun (WGS) entry which is preliminary data.</text>
</comment>
<reference evidence="4 5" key="1">
    <citation type="journal article" date="2018" name="BMC Genomics">
        <title>Comparative genome analyses reveal sequence features reflecting distinct modes of host-adaptation between dicot and monocot powdery mildew.</title>
        <authorList>
            <person name="Wu Y."/>
            <person name="Ma X."/>
            <person name="Pan Z."/>
            <person name="Kale S.D."/>
            <person name="Song Y."/>
            <person name="King H."/>
            <person name="Zhang Q."/>
            <person name="Presley C."/>
            <person name="Deng X."/>
            <person name="Wei C.I."/>
            <person name="Xiao S."/>
        </authorList>
    </citation>
    <scope>NUCLEOTIDE SEQUENCE [LARGE SCALE GENOMIC DNA]</scope>
    <source>
        <strain evidence="4">UCSC1</strain>
    </source>
</reference>
<dbReference type="EMBL" id="MCBR01007439">
    <property type="protein sequence ID" value="RKF76085.1"/>
    <property type="molecule type" value="Genomic_DNA"/>
</dbReference>
<sequence length="179" mass="20277">MLSLFLTADLTGYYLSHPLQKNVASNSGLVRVTNLRPHDTVENPFWYTFSVQCSSCRQVHPKKLNISRFESNAIKGSRGDANLVWKCKSCKREASATIIAPPTAYQQESPATRQKIIEIDCRGLDIIEFSPEGEWLANGSHSKTQFSSIDLTDGEWYEYDETLGEEVNVLDLKWEITKN</sequence>
<dbReference type="Proteomes" id="UP000285405">
    <property type="component" value="Unassembled WGS sequence"/>
</dbReference>